<keyword evidence="3" id="KW-1003">Cell membrane</keyword>
<evidence type="ECO:0000256" key="1">
    <source>
        <dbReference type="ARBA" id="ARBA00004251"/>
    </source>
</evidence>
<comment type="subcellular location">
    <subcellularLocation>
        <location evidence="1">Cell membrane</location>
        <topology evidence="1">Single-pass type I membrane protein</topology>
    </subcellularLocation>
</comment>
<dbReference type="Proteomes" id="UP000796880">
    <property type="component" value="Unassembled WGS sequence"/>
</dbReference>
<organism evidence="11 12">
    <name type="scientific">Rhamnella rubrinervis</name>
    <dbReference type="NCBI Taxonomy" id="2594499"/>
    <lineage>
        <taxon>Eukaryota</taxon>
        <taxon>Viridiplantae</taxon>
        <taxon>Streptophyta</taxon>
        <taxon>Embryophyta</taxon>
        <taxon>Tracheophyta</taxon>
        <taxon>Spermatophyta</taxon>
        <taxon>Magnoliopsida</taxon>
        <taxon>eudicotyledons</taxon>
        <taxon>Gunneridae</taxon>
        <taxon>Pentapetalae</taxon>
        <taxon>rosids</taxon>
        <taxon>fabids</taxon>
        <taxon>Rosales</taxon>
        <taxon>Rhamnaceae</taxon>
        <taxon>rhamnoid group</taxon>
        <taxon>Rhamneae</taxon>
        <taxon>Rhamnella</taxon>
    </lineage>
</organism>
<keyword evidence="7" id="KW-0472">Membrane</keyword>
<comment type="similarity">
    <text evidence="2">Belongs to the RLP family.</text>
</comment>
<dbReference type="PANTHER" id="PTHR48052:SF8">
    <property type="entry name" value="LRR RECEPTOR-LIKE SERINE_THREONINE-PROTEIN KINASE FLS2"/>
    <property type="match status" value="1"/>
</dbReference>
<evidence type="ECO:0000256" key="9">
    <source>
        <dbReference type="ARBA" id="ARBA00023180"/>
    </source>
</evidence>
<keyword evidence="12" id="KW-1185">Reference proteome</keyword>
<evidence type="ECO:0000256" key="8">
    <source>
        <dbReference type="ARBA" id="ARBA00023170"/>
    </source>
</evidence>
<keyword evidence="4" id="KW-0812">Transmembrane</keyword>
<dbReference type="OrthoDB" id="1739567at2759"/>
<dbReference type="Pfam" id="PF00560">
    <property type="entry name" value="LRR_1"/>
    <property type="match status" value="2"/>
</dbReference>
<reference evidence="11" key="1">
    <citation type="submission" date="2020-03" db="EMBL/GenBank/DDBJ databases">
        <title>A high-quality chromosome-level genome assembly of a woody plant with both climbing and erect habits, Rhamnella rubrinervis.</title>
        <authorList>
            <person name="Lu Z."/>
            <person name="Yang Y."/>
            <person name="Zhu X."/>
            <person name="Sun Y."/>
        </authorList>
    </citation>
    <scope>NUCLEOTIDE SEQUENCE</scope>
    <source>
        <strain evidence="11">BYM</strain>
        <tissue evidence="11">Leaf</tissue>
    </source>
</reference>
<evidence type="ECO:0000256" key="7">
    <source>
        <dbReference type="ARBA" id="ARBA00023136"/>
    </source>
</evidence>
<evidence type="ECO:0000256" key="5">
    <source>
        <dbReference type="ARBA" id="ARBA00022729"/>
    </source>
</evidence>
<dbReference type="InterPro" id="IPR001611">
    <property type="entry name" value="Leu-rich_rpt"/>
</dbReference>
<accession>A0A8K0DN94</accession>
<keyword evidence="5" id="KW-0732">Signal</keyword>
<evidence type="ECO:0000256" key="10">
    <source>
        <dbReference type="SAM" id="MobiDB-lite"/>
    </source>
</evidence>
<evidence type="ECO:0000313" key="11">
    <source>
        <dbReference type="EMBL" id="KAF3434282.1"/>
    </source>
</evidence>
<name>A0A8K0DN94_9ROSA</name>
<comment type="caution">
    <text evidence="11">The sequence shown here is derived from an EMBL/GenBank/DDBJ whole genome shotgun (WGS) entry which is preliminary data.</text>
</comment>
<evidence type="ECO:0000256" key="6">
    <source>
        <dbReference type="ARBA" id="ARBA00022989"/>
    </source>
</evidence>
<dbReference type="Gene3D" id="3.80.10.10">
    <property type="entry name" value="Ribonuclease Inhibitor"/>
    <property type="match status" value="1"/>
</dbReference>
<keyword evidence="8" id="KW-0675">Receptor</keyword>
<feature type="region of interest" description="Disordered" evidence="10">
    <location>
        <begin position="1"/>
        <end position="62"/>
    </location>
</feature>
<protein>
    <submittedName>
        <fullName evidence="11">Uncharacterized protein</fullName>
    </submittedName>
</protein>
<proteinExistence type="inferred from homology"/>
<dbReference type="PANTHER" id="PTHR48052">
    <property type="entry name" value="UNNAMED PRODUCT"/>
    <property type="match status" value="1"/>
</dbReference>
<dbReference type="InterPro" id="IPR032675">
    <property type="entry name" value="LRR_dom_sf"/>
</dbReference>
<dbReference type="AlphaFoldDB" id="A0A8K0DN94"/>
<evidence type="ECO:0000313" key="12">
    <source>
        <dbReference type="Proteomes" id="UP000796880"/>
    </source>
</evidence>
<dbReference type="EMBL" id="VOIH02000011">
    <property type="protein sequence ID" value="KAF3434282.1"/>
    <property type="molecule type" value="Genomic_DNA"/>
</dbReference>
<keyword evidence="9" id="KW-0325">Glycoprotein</keyword>
<feature type="compositionally biased region" description="Pro residues" evidence="10">
    <location>
        <begin position="22"/>
        <end position="31"/>
    </location>
</feature>
<evidence type="ECO:0000256" key="3">
    <source>
        <dbReference type="ARBA" id="ARBA00022475"/>
    </source>
</evidence>
<evidence type="ECO:0000256" key="2">
    <source>
        <dbReference type="ARBA" id="ARBA00009592"/>
    </source>
</evidence>
<dbReference type="SUPFAM" id="SSF52047">
    <property type="entry name" value="RNI-like"/>
    <property type="match status" value="1"/>
</dbReference>
<evidence type="ECO:0000256" key="4">
    <source>
        <dbReference type="ARBA" id="ARBA00022692"/>
    </source>
</evidence>
<keyword evidence="6" id="KW-1133">Transmembrane helix</keyword>
<gene>
    <name evidence="11" type="ORF">FNV43_RR25385</name>
</gene>
<dbReference type="GO" id="GO:0005886">
    <property type="term" value="C:plasma membrane"/>
    <property type="evidence" value="ECO:0007669"/>
    <property type="project" value="UniProtKB-SubCell"/>
</dbReference>
<sequence length="413" mass="46740">MMYGDPQQHQHQQQQGGDFHRGPPPPPPPMMRQPSASSTNIAPEYHQPSGPAPPLPPYDAHGDSFAAKRMRKLTQKRAVDYASTVVRYMQVKLFVAKWIRNVKDSVGTVKEGDDDQDESHQLLGHVPMNLQDLDLGSNNVNGTIPSWLYSLPEGNKLHNHIPVLVFQQQNLTVLDLSQKNLSSAVGFDQFSKLKNLERLSLSYTNLSLSFNNFNSYTLPNLVTLKLSSCNIIGVDTLQDLNLSHNPLTSYVPEQLPWIILTIVSKDSYKDNHKNSLFHKSITKAQDECQNLQRLPKENHRNIHSHYVRISVDYGNINLLNCPTSQKEKNSASDPKEWHLRHLILYCRDLLFSNGWSLFWNSRDSNQVADITAKYSLSNFLSFSFPAELDSFSDLPSCIVEAATKDQLCCDLSL</sequence>